<proteinExistence type="predicted"/>
<gene>
    <name evidence="2" type="ORF">QQZ08_010136</name>
</gene>
<accession>A0ABR1HIK4</accession>
<name>A0ABR1HIK4_9HYPO</name>
<organism evidence="2 3">
    <name type="scientific">Neonectria magnoliae</name>
    <dbReference type="NCBI Taxonomy" id="2732573"/>
    <lineage>
        <taxon>Eukaryota</taxon>
        <taxon>Fungi</taxon>
        <taxon>Dikarya</taxon>
        <taxon>Ascomycota</taxon>
        <taxon>Pezizomycotina</taxon>
        <taxon>Sordariomycetes</taxon>
        <taxon>Hypocreomycetidae</taxon>
        <taxon>Hypocreales</taxon>
        <taxon>Nectriaceae</taxon>
        <taxon>Neonectria</taxon>
    </lineage>
</organism>
<reference evidence="2 3" key="1">
    <citation type="journal article" date="2025" name="Microbiol. Resour. Announc.">
        <title>Draft genome sequences for Neonectria magnoliae and Neonectria punicea, canker pathogens of Liriodendron tulipifera and Acer saccharum in West Virginia.</title>
        <authorList>
            <person name="Petronek H.M."/>
            <person name="Kasson M.T."/>
            <person name="Metheny A.M."/>
            <person name="Stauder C.M."/>
            <person name="Lovett B."/>
            <person name="Lynch S.C."/>
            <person name="Garnas J.R."/>
            <person name="Kasson L.R."/>
            <person name="Stajich J.E."/>
        </authorList>
    </citation>
    <scope>NUCLEOTIDE SEQUENCE [LARGE SCALE GENOMIC DNA]</scope>
    <source>
        <strain evidence="2 3">NRRL 64651</strain>
    </source>
</reference>
<evidence type="ECO:0000256" key="1">
    <source>
        <dbReference type="SAM" id="MobiDB-lite"/>
    </source>
</evidence>
<evidence type="ECO:0000313" key="3">
    <source>
        <dbReference type="Proteomes" id="UP001498421"/>
    </source>
</evidence>
<feature type="region of interest" description="Disordered" evidence="1">
    <location>
        <begin position="1"/>
        <end position="24"/>
    </location>
</feature>
<dbReference type="Proteomes" id="UP001498421">
    <property type="component" value="Unassembled WGS sequence"/>
</dbReference>
<feature type="compositionally biased region" description="Basic residues" evidence="1">
    <location>
        <begin position="1"/>
        <end position="11"/>
    </location>
</feature>
<comment type="caution">
    <text evidence="2">The sequence shown here is derived from an EMBL/GenBank/DDBJ whole genome shotgun (WGS) entry which is preliminary data.</text>
</comment>
<feature type="region of interest" description="Disordered" evidence="1">
    <location>
        <begin position="211"/>
        <end position="244"/>
    </location>
</feature>
<keyword evidence="3" id="KW-1185">Reference proteome</keyword>
<protein>
    <submittedName>
        <fullName evidence="2">Uncharacterized protein</fullName>
    </submittedName>
</protein>
<dbReference type="EMBL" id="JAZAVK010000126">
    <property type="protein sequence ID" value="KAK7421015.1"/>
    <property type="molecule type" value="Genomic_DNA"/>
</dbReference>
<sequence>MSNKSRRRPCGRGRSTSPVCGGNRYPPKYFINQIEATEAEEARRGRLTPQEKIAEDRAQLQRQLDKDPAVMLLLQRCQQTPYSRLPCDASECLVDQGRINYQAATFRHRILVDIAFGDSYHVPCLEAMIDLPRLAPSRFMLDNKPYRWNHNAPWQWGFMFQQWFEHSGRVDLTKIATYFKEADAYLKERDDWSTRYIEWQLTHRECKTNCGASECGPEPSSPPKRPNIGDYTAEGGSDGKVCPLSDVLKHTDSWRQAMP</sequence>
<evidence type="ECO:0000313" key="2">
    <source>
        <dbReference type="EMBL" id="KAK7421015.1"/>
    </source>
</evidence>